<dbReference type="EMBL" id="GGEC01055340">
    <property type="protein sequence ID" value="MBX35824.1"/>
    <property type="molecule type" value="Transcribed_RNA"/>
</dbReference>
<organism evidence="1">
    <name type="scientific">Rhizophora mucronata</name>
    <name type="common">Asiatic mangrove</name>
    <dbReference type="NCBI Taxonomy" id="61149"/>
    <lineage>
        <taxon>Eukaryota</taxon>
        <taxon>Viridiplantae</taxon>
        <taxon>Streptophyta</taxon>
        <taxon>Embryophyta</taxon>
        <taxon>Tracheophyta</taxon>
        <taxon>Spermatophyta</taxon>
        <taxon>Magnoliopsida</taxon>
        <taxon>eudicotyledons</taxon>
        <taxon>Gunneridae</taxon>
        <taxon>Pentapetalae</taxon>
        <taxon>rosids</taxon>
        <taxon>fabids</taxon>
        <taxon>Malpighiales</taxon>
        <taxon>Rhizophoraceae</taxon>
        <taxon>Rhizophora</taxon>
    </lineage>
</organism>
<protein>
    <submittedName>
        <fullName evidence="1">Uncharacterized protein</fullName>
    </submittedName>
</protein>
<reference evidence="1" key="1">
    <citation type="submission" date="2018-02" db="EMBL/GenBank/DDBJ databases">
        <title>Rhizophora mucronata_Transcriptome.</title>
        <authorList>
            <person name="Meera S.P."/>
            <person name="Sreeshan A."/>
            <person name="Augustine A."/>
        </authorList>
    </citation>
    <scope>NUCLEOTIDE SEQUENCE</scope>
    <source>
        <tissue evidence="1">Leaf</tissue>
    </source>
</reference>
<evidence type="ECO:0000313" key="1">
    <source>
        <dbReference type="EMBL" id="MBX35824.1"/>
    </source>
</evidence>
<dbReference type="AlphaFoldDB" id="A0A2P2N050"/>
<accession>A0A2P2N050</accession>
<name>A0A2P2N050_RHIMU</name>
<sequence length="44" mass="4910">MSLNPHISATKSINTKVRSVQYLLKLTGSEATVMNKFLNHLPLL</sequence>
<proteinExistence type="predicted"/>